<dbReference type="STRING" id="71657.SAMN02982996_03356"/>
<evidence type="ECO:0000313" key="1">
    <source>
        <dbReference type="EMBL" id="SEB03547.1"/>
    </source>
</evidence>
<keyword evidence="2" id="KW-1185">Reference proteome</keyword>
<dbReference type="Proteomes" id="UP000187280">
    <property type="component" value="Unassembled WGS sequence"/>
</dbReference>
<dbReference type="GeneID" id="97766181"/>
<protein>
    <submittedName>
        <fullName evidence="1">Uncharacterized protein</fullName>
    </submittedName>
</protein>
<reference evidence="1 2" key="1">
    <citation type="submission" date="2016-10" db="EMBL/GenBank/DDBJ databases">
        <authorList>
            <person name="de Groot N.N."/>
        </authorList>
    </citation>
    <scope>NUCLEOTIDE SEQUENCE [LARGE SCALE GENOMIC DNA]</scope>
    <source>
        <strain evidence="1 2">ATCC 29281</strain>
    </source>
</reference>
<proteinExistence type="predicted"/>
<dbReference type="AlphaFoldDB" id="A0A1H4G2B3"/>
<sequence>MTDLKIKELDTKYGRIFSRNALIIRDCSIQLTPMTVNIKTSLSLRGCIPSVKDAPDVCVEFYFSDVESVSIYKVDDFPYEKYTLSSFDEVEGEYKKNRKRVMLSTYDHVFDIIGNIELKYD</sequence>
<dbReference type="RefSeq" id="WP_026743698.1">
    <property type="nucleotide sequence ID" value="NZ_FNQS01000019.1"/>
</dbReference>
<accession>A0A1H4G2B3</accession>
<evidence type="ECO:0000313" key="2">
    <source>
        <dbReference type="Proteomes" id="UP000187280"/>
    </source>
</evidence>
<gene>
    <name evidence="1" type="ORF">SAMN02982996_03356</name>
</gene>
<organism evidence="1 2">
    <name type="scientific">Lonsdalea quercina</name>
    <dbReference type="NCBI Taxonomy" id="71657"/>
    <lineage>
        <taxon>Bacteria</taxon>
        <taxon>Pseudomonadati</taxon>
        <taxon>Pseudomonadota</taxon>
        <taxon>Gammaproteobacteria</taxon>
        <taxon>Enterobacterales</taxon>
        <taxon>Pectobacteriaceae</taxon>
        <taxon>Lonsdalea</taxon>
    </lineage>
</organism>
<name>A0A1H4G2B3_9GAMM</name>
<dbReference type="EMBL" id="FNQS01000019">
    <property type="protein sequence ID" value="SEB03547.1"/>
    <property type="molecule type" value="Genomic_DNA"/>
</dbReference>